<keyword evidence="5" id="KW-1185">Reference proteome</keyword>
<dbReference type="PRINTS" id="PR01607">
    <property type="entry name" value="APYRASEFAMLY"/>
</dbReference>
<accession>A0A6N7XDV5</accession>
<reference evidence="4 5" key="1">
    <citation type="submission" date="2019-09" db="EMBL/GenBank/DDBJ databases">
        <title>In-depth cultivation of the pig gut microbiome towards novel bacterial diversity and tailored functional studies.</title>
        <authorList>
            <person name="Wylensek D."/>
            <person name="Hitch T.C.A."/>
            <person name="Clavel T."/>
        </authorList>
    </citation>
    <scope>NUCLEOTIDE SEQUENCE [LARGE SCALE GENOMIC DNA]</scope>
    <source>
        <strain evidence="4 5">WCA3-693-APC-4?</strain>
    </source>
</reference>
<dbReference type="Gene3D" id="3.10.350.10">
    <property type="entry name" value="LysM domain"/>
    <property type="match status" value="1"/>
</dbReference>
<dbReference type="InterPro" id="IPR008334">
    <property type="entry name" value="5'-Nucleotdase_C"/>
</dbReference>
<dbReference type="SUPFAM" id="SSF55816">
    <property type="entry name" value="5'-nucleotidase (syn. UDP-sugar hydrolase), C-terminal domain"/>
    <property type="match status" value="1"/>
</dbReference>
<dbReference type="InterPro" id="IPR036907">
    <property type="entry name" value="5'-Nucleotdase_C_sf"/>
</dbReference>
<evidence type="ECO:0000313" key="4">
    <source>
        <dbReference type="EMBL" id="MSU00219.1"/>
    </source>
</evidence>
<comment type="caution">
    <text evidence="4">The sequence shown here is derived from an EMBL/GenBank/DDBJ whole genome shotgun (WGS) entry which is preliminary data.</text>
</comment>
<dbReference type="Pfam" id="PF01476">
    <property type="entry name" value="LysM"/>
    <property type="match status" value="1"/>
</dbReference>
<keyword evidence="2" id="KW-0547">Nucleotide-binding</keyword>
<feature type="chain" id="PRO_5027143717" evidence="2">
    <location>
        <begin position="31"/>
        <end position="594"/>
    </location>
</feature>
<evidence type="ECO:0000256" key="2">
    <source>
        <dbReference type="RuleBase" id="RU362119"/>
    </source>
</evidence>
<keyword evidence="2" id="KW-0378">Hydrolase</keyword>
<dbReference type="GO" id="GO:0009166">
    <property type="term" value="P:nucleotide catabolic process"/>
    <property type="evidence" value="ECO:0007669"/>
    <property type="project" value="InterPro"/>
</dbReference>
<protein>
    <submittedName>
        <fullName evidence="4">LysM peptidoglycan-binding domain-containing protein</fullName>
    </submittedName>
</protein>
<dbReference type="CDD" id="cd00845">
    <property type="entry name" value="MPP_UshA_N_like"/>
    <property type="match status" value="1"/>
</dbReference>
<dbReference type="InterPro" id="IPR018392">
    <property type="entry name" value="LysM"/>
</dbReference>
<evidence type="ECO:0000313" key="5">
    <source>
        <dbReference type="Proteomes" id="UP000469523"/>
    </source>
</evidence>
<dbReference type="InterPro" id="IPR006146">
    <property type="entry name" value="5'-Nucleotdase_CS"/>
</dbReference>
<feature type="signal peptide" evidence="2">
    <location>
        <begin position="1"/>
        <end position="30"/>
    </location>
</feature>
<dbReference type="Proteomes" id="UP000469523">
    <property type="component" value="Unassembled WGS sequence"/>
</dbReference>
<organism evidence="4 5">
    <name type="scientific">Tissierella pigra</name>
    <dbReference type="NCBI Taxonomy" id="2607614"/>
    <lineage>
        <taxon>Bacteria</taxon>
        <taxon>Bacillati</taxon>
        <taxon>Bacillota</taxon>
        <taxon>Tissierellia</taxon>
        <taxon>Tissierellales</taxon>
        <taxon>Tissierellaceae</taxon>
        <taxon>Tissierella</taxon>
    </lineage>
</organism>
<dbReference type="InterPro" id="IPR029052">
    <property type="entry name" value="Metallo-depent_PP-like"/>
</dbReference>
<name>A0A6N7XDV5_9FIRM</name>
<feature type="domain" description="LysM" evidence="3">
    <location>
        <begin position="549"/>
        <end position="593"/>
    </location>
</feature>
<dbReference type="Gene3D" id="3.60.21.10">
    <property type="match status" value="1"/>
</dbReference>
<gene>
    <name evidence="4" type="ORF">FYJ83_01895</name>
</gene>
<dbReference type="EMBL" id="VUNQ01000002">
    <property type="protein sequence ID" value="MSU00219.1"/>
    <property type="molecule type" value="Genomic_DNA"/>
</dbReference>
<dbReference type="GO" id="GO:0016788">
    <property type="term" value="F:hydrolase activity, acting on ester bonds"/>
    <property type="evidence" value="ECO:0007669"/>
    <property type="project" value="InterPro"/>
</dbReference>
<evidence type="ECO:0000256" key="1">
    <source>
        <dbReference type="ARBA" id="ARBA00022729"/>
    </source>
</evidence>
<comment type="similarity">
    <text evidence="2">Belongs to the 5'-nucleotidase family.</text>
</comment>
<dbReference type="InterPro" id="IPR006179">
    <property type="entry name" value="5_nucleotidase/apyrase"/>
</dbReference>
<dbReference type="Pfam" id="PF02872">
    <property type="entry name" value="5_nucleotid_C"/>
    <property type="match status" value="1"/>
</dbReference>
<dbReference type="SMART" id="SM00257">
    <property type="entry name" value="LysM"/>
    <property type="match status" value="1"/>
</dbReference>
<dbReference type="InterPro" id="IPR004843">
    <property type="entry name" value="Calcineurin-like_PHP"/>
</dbReference>
<dbReference type="RefSeq" id="WP_154438536.1">
    <property type="nucleotide sequence ID" value="NZ_VUNQ01000002.1"/>
</dbReference>
<evidence type="ECO:0000259" key="3">
    <source>
        <dbReference type="PROSITE" id="PS51782"/>
    </source>
</evidence>
<dbReference type="SUPFAM" id="SSF54106">
    <property type="entry name" value="LysM domain"/>
    <property type="match status" value="1"/>
</dbReference>
<sequence>MNFKNKRILSFFLSITLVIGILIGANPASAEEAQKLIIVHVNDVHGNVTDDGENIIGFAKLKTIVDELKAKNPNVLLLSGGDMIHGTNLATLSKGEVMVNLMNALEFDASAIGNHEFDYNTERLLELKEKAEFPFLGANIVKKDGSKSDFEEYTIKELEGLKIGIFGLATEETVYKANPTFFKDIKFESPIEVAEKMVQKLQDEKVDIIIALTHLGLDEESKKAGATLSTDVAEKVKGIDIIVDGHSHTELPEGKLVEDTLIVQANEHMKRIGIVELEIADGKIAKSTAKLLDYEGTKEVVQNEEVKTAIEKIEEANKEILETVVGKTTVKLEGERTVVRANESNLGNLLTDAMLHVSDADVAITNGGGIRASIEEGDIKLEHIHTVFPFSNYPVVIEVTGKALVEALEFGNDSYPEVAGKYPHVAGMTYKIDPNKEVGSRITDLLVNGEKIDLDKKYKVVTNDFMAVGGDGYTMFAGAPVLAQYGLLSEVIAEYITELGEVAPEVEGRVIGLPLEVTEAEPVEEIKEVVEPVEDKEEVKAPEVKPELKKYTVKSGDVLWKIARQFNTTWEELAKINNLKNPHLIFTNQVILVP</sequence>
<dbReference type="Gene3D" id="3.90.780.10">
    <property type="entry name" value="5'-Nucleotidase, C-terminal domain"/>
    <property type="match status" value="1"/>
</dbReference>
<dbReference type="PANTHER" id="PTHR11575:SF24">
    <property type="entry name" value="5'-NUCLEOTIDASE"/>
    <property type="match status" value="1"/>
</dbReference>
<dbReference type="CDD" id="cd00118">
    <property type="entry name" value="LysM"/>
    <property type="match status" value="1"/>
</dbReference>
<dbReference type="PROSITE" id="PS51782">
    <property type="entry name" value="LYSM"/>
    <property type="match status" value="1"/>
</dbReference>
<dbReference type="PROSITE" id="PS00786">
    <property type="entry name" value="5_NUCLEOTIDASE_2"/>
    <property type="match status" value="1"/>
</dbReference>
<dbReference type="InterPro" id="IPR036779">
    <property type="entry name" value="LysM_dom_sf"/>
</dbReference>
<dbReference type="SUPFAM" id="SSF56300">
    <property type="entry name" value="Metallo-dependent phosphatases"/>
    <property type="match status" value="1"/>
</dbReference>
<dbReference type="Pfam" id="PF00149">
    <property type="entry name" value="Metallophos"/>
    <property type="match status" value="1"/>
</dbReference>
<proteinExistence type="inferred from homology"/>
<keyword evidence="1 2" id="KW-0732">Signal</keyword>
<dbReference type="PANTHER" id="PTHR11575">
    <property type="entry name" value="5'-NUCLEOTIDASE-RELATED"/>
    <property type="match status" value="1"/>
</dbReference>
<dbReference type="GO" id="GO:0046872">
    <property type="term" value="F:metal ion binding"/>
    <property type="evidence" value="ECO:0007669"/>
    <property type="project" value="InterPro"/>
</dbReference>
<dbReference type="GO" id="GO:0000166">
    <property type="term" value="F:nucleotide binding"/>
    <property type="evidence" value="ECO:0007669"/>
    <property type="project" value="UniProtKB-KW"/>
</dbReference>
<dbReference type="AlphaFoldDB" id="A0A6N7XDV5"/>